<name>A0A1A8TV69_9GAMM</name>
<dbReference type="PANTHER" id="PTHR38779">
    <property type="entry name" value="TYPE II SECRETION SYSTEM PROTEIN I-RELATED"/>
    <property type="match status" value="1"/>
</dbReference>
<keyword evidence="4 9" id="KW-0488">Methylation</keyword>
<organism evidence="11 12">
    <name type="scientific">Marinomonas spartinae</name>
    <dbReference type="NCBI Taxonomy" id="1792290"/>
    <lineage>
        <taxon>Bacteria</taxon>
        <taxon>Pseudomonadati</taxon>
        <taxon>Pseudomonadota</taxon>
        <taxon>Gammaproteobacteria</taxon>
        <taxon>Oceanospirillales</taxon>
        <taxon>Oceanospirillaceae</taxon>
        <taxon>Marinomonas</taxon>
    </lineage>
</organism>
<keyword evidence="6 9" id="KW-0812">Transmembrane</keyword>
<dbReference type="Proteomes" id="UP000092544">
    <property type="component" value="Unassembled WGS sequence"/>
</dbReference>
<dbReference type="InterPro" id="IPR003413">
    <property type="entry name" value="T2SS_GspI_C"/>
</dbReference>
<sequence>MKSVSNNLSHRTSQNGFSLLEVLIAVVILSTVSVMAMRAMSTALDQTVYLDQKLMASWVAENRLNELLLALHLDETPKLSQLAVEQGGRNWVTTMTLGKQTQSITQVEVSVFVDKKEGDPVYRLQSFVPTYLLGASK</sequence>
<keyword evidence="12" id="KW-1185">Reference proteome</keyword>
<evidence type="ECO:0000256" key="8">
    <source>
        <dbReference type="ARBA" id="ARBA00023136"/>
    </source>
</evidence>
<dbReference type="Pfam" id="PF07963">
    <property type="entry name" value="N_methyl"/>
    <property type="match status" value="1"/>
</dbReference>
<dbReference type="GO" id="GO:0015627">
    <property type="term" value="C:type II protein secretion system complex"/>
    <property type="evidence" value="ECO:0007669"/>
    <property type="project" value="UniProtKB-UniRule"/>
</dbReference>
<dbReference type="EMBL" id="FLOB01000023">
    <property type="protein sequence ID" value="SBS37932.1"/>
    <property type="molecule type" value="Genomic_DNA"/>
</dbReference>
<dbReference type="AlphaFoldDB" id="A0A1A8TV69"/>
<dbReference type="Gene3D" id="3.30.1300.30">
    <property type="entry name" value="GSPII I/J protein-like"/>
    <property type="match status" value="1"/>
</dbReference>
<evidence type="ECO:0000256" key="3">
    <source>
        <dbReference type="ARBA" id="ARBA00022475"/>
    </source>
</evidence>
<protein>
    <recommendedName>
        <fullName evidence="9">Type II secretion system protein I</fullName>
        <shortName evidence="9">T2SS minor pseudopilin I</shortName>
    </recommendedName>
</protein>
<keyword evidence="8 9" id="KW-0472">Membrane</keyword>
<keyword evidence="5 9" id="KW-0997">Cell inner membrane</keyword>
<evidence type="ECO:0000256" key="5">
    <source>
        <dbReference type="ARBA" id="ARBA00022519"/>
    </source>
</evidence>
<dbReference type="GO" id="GO:0005886">
    <property type="term" value="C:plasma membrane"/>
    <property type="evidence" value="ECO:0007669"/>
    <property type="project" value="UniProtKB-SubCell"/>
</dbReference>
<evidence type="ECO:0000256" key="7">
    <source>
        <dbReference type="ARBA" id="ARBA00022989"/>
    </source>
</evidence>
<accession>A0A1A8TV69</accession>
<dbReference type="NCBIfam" id="TIGR02532">
    <property type="entry name" value="IV_pilin_GFxxxE"/>
    <property type="match status" value="1"/>
</dbReference>
<keyword evidence="7 9" id="KW-1133">Transmembrane helix</keyword>
<comment type="similarity">
    <text evidence="2 9">Belongs to the GSP I family.</text>
</comment>
<dbReference type="RefSeq" id="WP_067021046.1">
    <property type="nucleotide sequence ID" value="NZ_FLOB01000023.1"/>
</dbReference>
<evidence type="ECO:0000256" key="2">
    <source>
        <dbReference type="ARBA" id="ARBA00008358"/>
    </source>
</evidence>
<evidence type="ECO:0000256" key="6">
    <source>
        <dbReference type="ARBA" id="ARBA00022692"/>
    </source>
</evidence>
<reference evidence="11 12" key="1">
    <citation type="submission" date="2016-06" db="EMBL/GenBank/DDBJ databases">
        <authorList>
            <person name="Kjaerup R.B."/>
            <person name="Dalgaard T.S."/>
            <person name="Juul-Madsen H.R."/>
        </authorList>
    </citation>
    <scope>NUCLEOTIDE SEQUENCE [LARGE SCALE GENOMIC DNA]</scope>
    <source>
        <strain evidence="11 12">CECT 8886</strain>
    </source>
</reference>
<dbReference type="SUPFAM" id="SSF54523">
    <property type="entry name" value="Pili subunits"/>
    <property type="match status" value="1"/>
</dbReference>
<comment type="function">
    <text evidence="9">Component of the type II secretion system required for the energy-dependent secretion of extracellular factors such as proteases and toxins from the periplasm.</text>
</comment>
<dbReference type="NCBIfam" id="TIGR01707">
    <property type="entry name" value="gspI"/>
    <property type="match status" value="1"/>
</dbReference>
<comment type="subunit">
    <text evidence="9">Type II secretion is composed of four main components: the outer membrane complex, the inner membrane complex, the cytoplasmic secretion ATPase and the periplasm-spanning pseudopilus.</text>
</comment>
<dbReference type="OrthoDB" id="6121517at2"/>
<evidence type="ECO:0000259" key="10">
    <source>
        <dbReference type="Pfam" id="PF02501"/>
    </source>
</evidence>
<dbReference type="InterPro" id="IPR010052">
    <property type="entry name" value="T2SS_protein-GspI"/>
</dbReference>
<dbReference type="GO" id="GO:0015628">
    <property type="term" value="P:protein secretion by the type II secretion system"/>
    <property type="evidence" value="ECO:0007669"/>
    <property type="project" value="UniProtKB-UniRule"/>
</dbReference>
<dbReference type="STRING" id="1792290.MSP8886_04323"/>
<evidence type="ECO:0000313" key="12">
    <source>
        <dbReference type="Proteomes" id="UP000092544"/>
    </source>
</evidence>
<proteinExistence type="inferred from homology"/>
<evidence type="ECO:0000256" key="9">
    <source>
        <dbReference type="RuleBase" id="RU368030"/>
    </source>
</evidence>
<gene>
    <name evidence="11" type="ORF">MSP8886_04323</name>
</gene>
<keyword evidence="3" id="KW-1003">Cell membrane</keyword>
<dbReference type="InterPro" id="IPR045584">
    <property type="entry name" value="Pilin-like"/>
</dbReference>
<feature type="domain" description="Type II secretion system protein GspI C-terminal" evidence="10">
    <location>
        <begin position="50"/>
        <end position="128"/>
    </location>
</feature>
<dbReference type="PANTHER" id="PTHR38779:SF2">
    <property type="entry name" value="TYPE II SECRETION SYSTEM PROTEIN I-RELATED"/>
    <property type="match status" value="1"/>
</dbReference>
<evidence type="ECO:0000256" key="1">
    <source>
        <dbReference type="ARBA" id="ARBA00004377"/>
    </source>
</evidence>
<evidence type="ECO:0000313" key="11">
    <source>
        <dbReference type="EMBL" id="SBS37932.1"/>
    </source>
</evidence>
<comment type="PTM">
    <text evidence="9">Cleaved by prepilin peptidase.</text>
</comment>
<dbReference type="InterPro" id="IPR012902">
    <property type="entry name" value="N_methyl_site"/>
</dbReference>
<dbReference type="Pfam" id="PF02501">
    <property type="entry name" value="T2SSI"/>
    <property type="match status" value="1"/>
</dbReference>
<feature type="transmembrane region" description="Helical" evidence="9">
    <location>
        <begin position="16"/>
        <end position="37"/>
    </location>
</feature>
<comment type="subcellular location">
    <subcellularLocation>
        <location evidence="1 9">Cell inner membrane</location>
        <topology evidence="1 9">Single-pass membrane protein</topology>
    </subcellularLocation>
</comment>
<evidence type="ECO:0000256" key="4">
    <source>
        <dbReference type="ARBA" id="ARBA00022481"/>
    </source>
</evidence>